<dbReference type="PRINTS" id="PR00035">
    <property type="entry name" value="HTHGNTR"/>
</dbReference>
<keyword evidence="3" id="KW-0804">Transcription</keyword>
<dbReference type="PROSITE" id="PS50949">
    <property type="entry name" value="HTH_GNTR"/>
    <property type="match status" value="1"/>
</dbReference>
<dbReference type="InterPro" id="IPR011711">
    <property type="entry name" value="GntR_C"/>
</dbReference>
<dbReference type="SUPFAM" id="SSF46785">
    <property type="entry name" value="Winged helix' DNA-binding domain"/>
    <property type="match status" value="1"/>
</dbReference>
<protein>
    <submittedName>
        <fullName evidence="5">FadR family transcriptional regulator</fullName>
    </submittedName>
</protein>
<accession>A0AA41Q4D5</accession>
<dbReference type="InterPro" id="IPR036390">
    <property type="entry name" value="WH_DNA-bd_sf"/>
</dbReference>
<dbReference type="InterPro" id="IPR036388">
    <property type="entry name" value="WH-like_DNA-bd_sf"/>
</dbReference>
<dbReference type="Proteomes" id="UP001165378">
    <property type="component" value="Unassembled WGS sequence"/>
</dbReference>
<evidence type="ECO:0000313" key="6">
    <source>
        <dbReference type="Proteomes" id="UP001165378"/>
    </source>
</evidence>
<dbReference type="RefSeq" id="WP_235055141.1">
    <property type="nucleotide sequence ID" value="NZ_JAKFHA010000016.1"/>
</dbReference>
<keyword evidence="1" id="KW-0805">Transcription regulation</keyword>
<dbReference type="CDD" id="cd07377">
    <property type="entry name" value="WHTH_GntR"/>
    <property type="match status" value="1"/>
</dbReference>
<reference evidence="5" key="1">
    <citation type="submission" date="2022-01" db="EMBL/GenBank/DDBJ databases">
        <title>Genome-Based Taxonomic Classification of the Phylum Actinobacteria.</title>
        <authorList>
            <person name="Gao Y."/>
        </authorList>
    </citation>
    <scope>NUCLEOTIDE SEQUENCE</scope>
    <source>
        <strain evidence="5">KLBMP 8922</strain>
    </source>
</reference>
<dbReference type="InterPro" id="IPR000524">
    <property type="entry name" value="Tscrpt_reg_HTH_GntR"/>
</dbReference>
<dbReference type="SMART" id="SM00895">
    <property type="entry name" value="FCD"/>
    <property type="match status" value="1"/>
</dbReference>
<dbReference type="PANTHER" id="PTHR43537:SF47">
    <property type="entry name" value="REGULATORY PROTEIN GNTR HTH"/>
    <property type="match status" value="1"/>
</dbReference>
<keyword evidence="2" id="KW-0238">DNA-binding</keyword>
<sequence>MSLPAARRSALVDGVIDQLRTEISSGRWPVDTRIPPEAKLMEQLGVARGTLREAIRALSHAGLLQVRQGDGTYVRATTELAGAVERLGGDVEDVLEVRRALDPHAARLAAERISEAQLGALGELLERRAAAWQRRDRDAWIDIDADFHQAVANAAGNPLLSELYVAMTPSLRRAMAEDWHTPEFDGSDPRGHEGLLEALHAHDAEAAAESATANIDARVAEARRRRG</sequence>
<dbReference type="Gene3D" id="1.20.120.530">
    <property type="entry name" value="GntR ligand-binding domain-like"/>
    <property type="match status" value="1"/>
</dbReference>
<dbReference type="InterPro" id="IPR008920">
    <property type="entry name" value="TF_FadR/GntR_C"/>
</dbReference>
<dbReference type="EMBL" id="JAKFHA010000016">
    <property type="protein sequence ID" value="MCF2530481.1"/>
    <property type="molecule type" value="Genomic_DNA"/>
</dbReference>
<evidence type="ECO:0000256" key="2">
    <source>
        <dbReference type="ARBA" id="ARBA00023125"/>
    </source>
</evidence>
<dbReference type="Pfam" id="PF00392">
    <property type="entry name" value="GntR"/>
    <property type="match status" value="1"/>
</dbReference>
<dbReference type="SUPFAM" id="SSF48008">
    <property type="entry name" value="GntR ligand-binding domain-like"/>
    <property type="match status" value="1"/>
</dbReference>
<evidence type="ECO:0000313" key="5">
    <source>
        <dbReference type="EMBL" id="MCF2530481.1"/>
    </source>
</evidence>
<evidence type="ECO:0000256" key="3">
    <source>
        <dbReference type="ARBA" id="ARBA00023163"/>
    </source>
</evidence>
<name>A0AA41Q4D5_9ACTN</name>
<comment type="caution">
    <text evidence="5">The sequence shown here is derived from an EMBL/GenBank/DDBJ whole genome shotgun (WGS) entry which is preliminary data.</text>
</comment>
<dbReference type="GO" id="GO:0003677">
    <property type="term" value="F:DNA binding"/>
    <property type="evidence" value="ECO:0007669"/>
    <property type="project" value="UniProtKB-KW"/>
</dbReference>
<gene>
    <name evidence="5" type="ORF">LZ495_25130</name>
</gene>
<organism evidence="5 6">
    <name type="scientific">Yinghuangia soli</name>
    <dbReference type="NCBI Taxonomy" id="2908204"/>
    <lineage>
        <taxon>Bacteria</taxon>
        <taxon>Bacillati</taxon>
        <taxon>Actinomycetota</taxon>
        <taxon>Actinomycetes</taxon>
        <taxon>Kitasatosporales</taxon>
        <taxon>Streptomycetaceae</taxon>
        <taxon>Yinghuangia</taxon>
    </lineage>
</organism>
<dbReference type="Pfam" id="PF07729">
    <property type="entry name" value="FCD"/>
    <property type="match status" value="1"/>
</dbReference>
<dbReference type="Gene3D" id="1.10.10.10">
    <property type="entry name" value="Winged helix-like DNA-binding domain superfamily/Winged helix DNA-binding domain"/>
    <property type="match status" value="1"/>
</dbReference>
<keyword evidence="6" id="KW-1185">Reference proteome</keyword>
<dbReference type="GO" id="GO:0003700">
    <property type="term" value="F:DNA-binding transcription factor activity"/>
    <property type="evidence" value="ECO:0007669"/>
    <property type="project" value="InterPro"/>
</dbReference>
<feature type="domain" description="HTH gntR-type" evidence="4">
    <location>
        <begin position="9"/>
        <end position="77"/>
    </location>
</feature>
<dbReference type="SMART" id="SM00345">
    <property type="entry name" value="HTH_GNTR"/>
    <property type="match status" value="1"/>
</dbReference>
<evidence type="ECO:0000259" key="4">
    <source>
        <dbReference type="PROSITE" id="PS50949"/>
    </source>
</evidence>
<dbReference type="AlphaFoldDB" id="A0AA41Q4D5"/>
<evidence type="ECO:0000256" key="1">
    <source>
        <dbReference type="ARBA" id="ARBA00023015"/>
    </source>
</evidence>
<dbReference type="PANTHER" id="PTHR43537">
    <property type="entry name" value="TRANSCRIPTIONAL REGULATOR, GNTR FAMILY"/>
    <property type="match status" value="1"/>
</dbReference>
<proteinExistence type="predicted"/>